<comment type="caution">
    <text evidence="1">The sequence shown here is derived from an EMBL/GenBank/DDBJ whole genome shotgun (WGS) entry which is preliminary data.</text>
</comment>
<dbReference type="RefSeq" id="WP_191617441.1">
    <property type="nucleotide sequence ID" value="NZ_JACYFG010000036.1"/>
</dbReference>
<accession>A0A927FBD4</accession>
<dbReference type="EMBL" id="JACYFG010000036">
    <property type="protein sequence ID" value="MBD5780333.1"/>
    <property type="molecule type" value="Genomic_DNA"/>
</dbReference>
<dbReference type="AlphaFoldDB" id="A0A927FBD4"/>
<reference evidence="1" key="1">
    <citation type="submission" date="2020-09" db="EMBL/GenBank/DDBJ databases">
        <title>Pelagicoccus enzymogenes sp. nov. with an EPS production, isolated from marine sediment.</title>
        <authorList>
            <person name="Feng X."/>
        </authorList>
    </citation>
    <scope>NUCLEOTIDE SEQUENCE</scope>
    <source>
        <strain evidence="1">NFK12</strain>
    </source>
</reference>
<gene>
    <name evidence="1" type="ORF">IEN85_12600</name>
</gene>
<keyword evidence="2" id="KW-1185">Reference proteome</keyword>
<organism evidence="1 2">
    <name type="scientific">Pelagicoccus enzymogenes</name>
    <dbReference type="NCBI Taxonomy" id="2773457"/>
    <lineage>
        <taxon>Bacteria</taxon>
        <taxon>Pseudomonadati</taxon>
        <taxon>Verrucomicrobiota</taxon>
        <taxon>Opitutia</taxon>
        <taxon>Puniceicoccales</taxon>
        <taxon>Pelagicoccaceae</taxon>
        <taxon>Pelagicoccus</taxon>
    </lineage>
</organism>
<sequence length="101" mass="11615">MKASEDTKRELFRSTVSASDHILLNYLNQMQMVRMEAEECEGFSREVLELSDQISKETVEELKSLENLNTGSAEDIDAFIERRIREAREAVEKSVKGEEES</sequence>
<dbReference type="Proteomes" id="UP000622317">
    <property type="component" value="Unassembled WGS sequence"/>
</dbReference>
<protein>
    <submittedName>
        <fullName evidence="1">Uncharacterized protein</fullName>
    </submittedName>
</protein>
<evidence type="ECO:0000313" key="2">
    <source>
        <dbReference type="Proteomes" id="UP000622317"/>
    </source>
</evidence>
<proteinExistence type="predicted"/>
<evidence type="ECO:0000313" key="1">
    <source>
        <dbReference type="EMBL" id="MBD5780333.1"/>
    </source>
</evidence>
<name>A0A927FBD4_9BACT</name>